<evidence type="ECO:0000313" key="1">
    <source>
        <dbReference type="EMBL" id="CEN51928.1"/>
    </source>
</evidence>
<sequence length="272" mass="30365">MILENKFVSSLDSGNFSGASDENFTIELRRKLESLYSQKQFRKLFKDIEKALDSKTDKGGYTGTSQQLYEGLLKLINNRVVKQNGKGLSTHDFTTELKEKLESLSSSSGSGLSTEQVQLLSSLSVFQHDFTEFRRNDFLTFTDFDSLPSVFSFDQNMNTSDGLYLAGSYFFLVLEFNPHGYRSASQNGKLMLCESDSSQVTVTVDGFSRHNYYANAGTVTYQKGNDCNILFQPSSQIELVQVDGTDLLNGGVGSTATLTIYRNKAYLRISNV</sequence>
<dbReference type="RefSeq" id="WP_042006558.1">
    <property type="nucleotide sequence ID" value="NZ_CDOL01000112.1"/>
</dbReference>
<proteinExistence type="predicted"/>
<organism evidence="1 2">
    <name type="scientific">Capnocytophaga canis</name>
    <dbReference type="NCBI Taxonomy" id="1848903"/>
    <lineage>
        <taxon>Bacteria</taxon>
        <taxon>Pseudomonadati</taxon>
        <taxon>Bacteroidota</taxon>
        <taxon>Flavobacteriia</taxon>
        <taxon>Flavobacteriales</taxon>
        <taxon>Flavobacteriaceae</taxon>
        <taxon>Capnocytophaga</taxon>
    </lineage>
</organism>
<protein>
    <submittedName>
        <fullName evidence="1">Uncharacterized protein</fullName>
    </submittedName>
</protein>
<reference evidence="1 2" key="1">
    <citation type="submission" date="2015-01" db="EMBL/GenBank/DDBJ databases">
        <authorList>
            <person name="Xiang T."/>
            <person name="Song Y."/>
            <person name="Huang L."/>
            <person name="Wang B."/>
            <person name="Wu P."/>
        </authorList>
    </citation>
    <scope>NUCLEOTIDE SEQUENCE [LARGE SCALE GENOMIC DNA]</scope>
    <source>
        <strain evidence="1 2">CcD93</strain>
    </source>
</reference>
<dbReference type="AlphaFoldDB" id="A0A0B7IPL1"/>
<dbReference type="Proteomes" id="UP000038200">
    <property type="component" value="Unassembled WGS sequence"/>
</dbReference>
<gene>
    <name evidence="1" type="ORF">CCAND93_20044</name>
</gene>
<dbReference type="EMBL" id="CDOL01000112">
    <property type="protein sequence ID" value="CEN51928.1"/>
    <property type="molecule type" value="Genomic_DNA"/>
</dbReference>
<evidence type="ECO:0000313" key="2">
    <source>
        <dbReference type="Proteomes" id="UP000038200"/>
    </source>
</evidence>
<accession>A0A0B7IPL1</accession>
<name>A0A0B7IPL1_9FLAO</name>